<evidence type="ECO:0000313" key="1">
    <source>
        <dbReference type="EMBL" id="ATA79741.1"/>
    </source>
</evidence>
<sequence length="63" mass="7185">METNVNKVQALEFDEKALVNAFEVEELEKRYEMGWAPDSGGVSGGYSEINGWEAKGELNWRFK</sequence>
<dbReference type="Proteomes" id="UP000217334">
    <property type="component" value="Chromosome"/>
</dbReference>
<reference evidence="2" key="1">
    <citation type="submission" date="2017-06" db="EMBL/GenBank/DDBJ databases">
        <title>Capnocytophaga spp. assemblies.</title>
        <authorList>
            <person name="Gulvik C.A."/>
        </authorList>
    </citation>
    <scope>NUCLEOTIDE SEQUENCE [LARGE SCALE GENOMIC DNA]</scope>
    <source>
        <strain evidence="2">H4486</strain>
    </source>
</reference>
<dbReference type="AlphaFoldDB" id="A0A250F3R0"/>
<accession>A0A250F3R0</accession>
<gene>
    <name evidence="1" type="ORF">CGC59_08660</name>
</gene>
<name>A0A250F3R0_CAPSP</name>
<evidence type="ECO:0000313" key="2">
    <source>
        <dbReference type="Proteomes" id="UP000217334"/>
    </source>
</evidence>
<protein>
    <submittedName>
        <fullName evidence="1">Uncharacterized protein</fullName>
    </submittedName>
</protein>
<organism evidence="1 2">
    <name type="scientific">Capnocytophaga sputigena</name>
    <dbReference type="NCBI Taxonomy" id="1019"/>
    <lineage>
        <taxon>Bacteria</taxon>
        <taxon>Pseudomonadati</taxon>
        <taxon>Bacteroidota</taxon>
        <taxon>Flavobacteriia</taxon>
        <taxon>Flavobacteriales</taxon>
        <taxon>Flavobacteriaceae</taxon>
        <taxon>Capnocytophaga</taxon>
    </lineage>
</organism>
<dbReference type="RefSeq" id="WP_095901610.1">
    <property type="nucleotide sequence ID" value="NZ_CP022383.1"/>
</dbReference>
<dbReference type="EMBL" id="CP022383">
    <property type="protein sequence ID" value="ATA79741.1"/>
    <property type="molecule type" value="Genomic_DNA"/>
</dbReference>
<proteinExistence type="predicted"/>